<dbReference type="InterPro" id="IPR016267">
    <property type="entry name" value="UDPGP_trans"/>
</dbReference>
<accession>A0ABD2KLM0</accession>
<evidence type="ECO:0000256" key="7">
    <source>
        <dbReference type="ARBA" id="ARBA00023579"/>
    </source>
</evidence>
<keyword evidence="10" id="KW-1185">Reference proteome</keyword>
<protein>
    <recommendedName>
        <fullName evidence="4">UTP--glucose-1-phosphate uridylyltransferase</fullName>
        <ecNumber evidence="3">2.7.7.9</ecNumber>
    </recommendedName>
</protein>
<evidence type="ECO:0000256" key="4">
    <source>
        <dbReference type="ARBA" id="ARBA00019048"/>
    </source>
</evidence>
<comment type="similarity">
    <text evidence="1">Belongs to the UDPGP type 1 family.</text>
</comment>
<evidence type="ECO:0000256" key="8">
    <source>
        <dbReference type="ARBA" id="ARBA00047432"/>
    </source>
</evidence>
<dbReference type="GO" id="GO:0003983">
    <property type="term" value="F:UTP:glucose-1-phosphate uridylyltransferase activity"/>
    <property type="evidence" value="ECO:0007669"/>
    <property type="project" value="UniProtKB-EC"/>
</dbReference>
<dbReference type="InterPro" id="IPR029044">
    <property type="entry name" value="Nucleotide-diphossugar_trans"/>
</dbReference>
<dbReference type="AlphaFoldDB" id="A0ABD2KLM0"/>
<comment type="catalytic activity">
    <reaction evidence="8">
        <text>alpha-D-glucose 1-phosphate + UTP + H(+) = UDP-alpha-D-glucose + diphosphate</text>
        <dbReference type="Rhea" id="RHEA:19889"/>
        <dbReference type="ChEBI" id="CHEBI:15378"/>
        <dbReference type="ChEBI" id="CHEBI:33019"/>
        <dbReference type="ChEBI" id="CHEBI:46398"/>
        <dbReference type="ChEBI" id="CHEBI:58601"/>
        <dbReference type="ChEBI" id="CHEBI:58885"/>
        <dbReference type="EC" id="2.7.7.9"/>
    </reaction>
    <physiologicalReaction direction="left-to-right" evidence="8">
        <dbReference type="Rhea" id="RHEA:19890"/>
    </physiologicalReaction>
</comment>
<dbReference type="Gene3D" id="3.90.550.10">
    <property type="entry name" value="Spore Coat Polysaccharide Biosynthesis Protein SpsA, Chain A"/>
    <property type="match status" value="1"/>
</dbReference>
<dbReference type="EC" id="2.7.7.9" evidence="3"/>
<keyword evidence="5" id="KW-0808">Transferase</keyword>
<reference evidence="9 10" key="1">
    <citation type="submission" date="2024-10" db="EMBL/GenBank/DDBJ databases">
        <authorList>
            <person name="Kim D."/>
        </authorList>
    </citation>
    <scope>NUCLEOTIDE SEQUENCE [LARGE SCALE GENOMIC DNA]</scope>
    <source>
        <strain evidence="9">Taebaek</strain>
    </source>
</reference>
<comment type="subunit">
    <text evidence="2">Homooctamer.</text>
</comment>
<dbReference type="PANTHER" id="PTHR43511">
    <property type="match status" value="1"/>
</dbReference>
<evidence type="ECO:0000256" key="5">
    <source>
        <dbReference type="ARBA" id="ARBA00022679"/>
    </source>
</evidence>
<proteinExistence type="inferred from homology"/>
<evidence type="ECO:0000256" key="2">
    <source>
        <dbReference type="ARBA" id="ARBA00011823"/>
    </source>
</evidence>
<dbReference type="Proteomes" id="UP001620645">
    <property type="component" value="Unassembled WGS sequence"/>
</dbReference>
<evidence type="ECO:0000313" key="10">
    <source>
        <dbReference type="Proteomes" id="UP001620645"/>
    </source>
</evidence>
<evidence type="ECO:0000256" key="3">
    <source>
        <dbReference type="ARBA" id="ARBA00012415"/>
    </source>
</evidence>
<evidence type="ECO:0000256" key="1">
    <source>
        <dbReference type="ARBA" id="ARBA00010401"/>
    </source>
</evidence>
<comment type="function">
    <text evidence="7">UTP--glucose-1-phosphate uridylyltransferase catalyzing the conversion of glucose-1-phosphate into UDP-glucose, a crucial precursor for the production of glycogen.</text>
</comment>
<gene>
    <name evidence="9" type="ORF">niasHS_000309</name>
</gene>
<dbReference type="SUPFAM" id="SSF53448">
    <property type="entry name" value="Nucleotide-diphospho-sugar transferases"/>
    <property type="match status" value="1"/>
</dbReference>
<dbReference type="InterPro" id="IPR002618">
    <property type="entry name" value="UDPGP_fam"/>
</dbReference>
<organism evidence="9 10">
    <name type="scientific">Heterodera schachtii</name>
    <name type="common">Sugarbeet cyst nematode worm</name>
    <name type="synonym">Tylenchus schachtii</name>
    <dbReference type="NCBI Taxonomy" id="97005"/>
    <lineage>
        <taxon>Eukaryota</taxon>
        <taxon>Metazoa</taxon>
        <taxon>Ecdysozoa</taxon>
        <taxon>Nematoda</taxon>
        <taxon>Chromadorea</taxon>
        <taxon>Rhabditida</taxon>
        <taxon>Tylenchina</taxon>
        <taxon>Tylenchomorpha</taxon>
        <taxon>Tylenchoidea</taxon>
        <taxon>Heteroderidae</taxon>
        <taxon>Heteroderinae</taxon>
        <taxon>Heterodera</taxon>
    </lineage>
</organism>
<dbReference type="Pfam" id="PF01704">
    <property type="entry name" value="UDPGP"/>
    <property type="match status" value="1"/>
</dbReference>
<comment type="caution">
    <text evidence="9">The sequence shown here is derived from an EMBL/GenBank/DDBJ whole genome shotgun (WGS) entry which is preliminary data.</text>
</comment>
<sequence>MNPCGDASCEEWKTCTKRETYALLDQELNKLLTTSPPEKLEYWKKELDGFMDLFARFLRAKTTVEWSKIEPLPEGAITPYSKLEQTPRERVRELLNGLVVVKLNGGLGTSMGCKGPKSIISVRNELTFLDLTLQQIQSLNREFEVNVPLVLMNSFNTDDDTKKLLKKYTNVRVEVLSFAQSRYPRIDRESFMPLAKDLKDMDLECWYPPGHGNFYESLINSGLLDKFLGEGKKHVFLSNIDNLGATVDPNILNYMVARKVCLFPM</sequence>
<dbReference type="EMBL" id="JBICCN010000012">
    <property type="protein sequence ID" value="KAL3103673.1"/>
    <property type="molecule type" value="Genomic_DNA"/>
</dbReference>
<keyword evidence="6" id="KW-0548">Nucleotidyltransferase</keyword>
<evidence type="ECO:0000313" key="9">
    <source>
        <dbReference type="EMBL" id="KAL3103673.1"/>
    </source>
</evidence>
<evidence type="ECO:0000256" key="6">
    <source>
        <dbReference type="ARBA" id="ARBA00022695"/>
    </source>
</evidence>
<name>A0ABD2KLM0_HETSC</name>